<feature type="transmembrane region" description="Helical" evidence="1">
    <location>
        <begin position="144"/>
        <end position="164"/>
    </location>
</feature>
<gene>
    <name evidence="2" type="ORF">NCTC10392_03969</name>
</gene>
<dbReference type="Proteomes" id="UP000255125">
    <property type="component" value="Unassembled WGS sequence"/>
</dbReference>
<keyword evidence="1" id="KW-0812">Transmembrane</keyword>
<feature type="transmembrane region" description="Helical" evidence="1">
    <location>
        <begin position="21"/>
        <end position="43"/>
    </location>
</feature>
<sequence length="250" mass="27910">MALAHKSIQVAPATTFIAHTAHFCAQALLIVTFLLPIKILILLGSDSIPDDLPQVFKALSKTWLITALIVLTVLSYALYLSSELVASRYSRTGAYQLMNHSSQSPASNNQRPLAVLAFCRFTRGLSAASFVTLMALVMLSIYPALFTITLLYIVAVTALLIVLFNRKDRIRSIVRRHHTKLLNAMSALGFLGTFAFMVVDFLYMTPVPIYIALLSLILVRQSLTRLKSMIEDAIYLKNHQQKIHALFFTH</sequence>
<keyword evidence="1" id="KW-1133">Transmembrane helix</keyword>
<feature type="transmembrane region" description="Helical" evidence="1">
    <location>
        <begin position="184"/>
        <end position="203"/>
    </location>
</feature>
<proteinExistence type="predicted"/>
<dbReference type="EMBL" id="UGUS01000002">
    <property type="protein sequence ID" value="SUD32597.1"/>
    <property type="molecule type" value="Genomic_DNA"/>
</dbReference>
<feature type="transmembrane region" description="Helical" evidence="1">
    <location>
        <begin position="63"/>
        <end position="81"/>
    </location>
</feature>
<feature type="transmembrane region" description="Helical" evidence="1">
    <location>
        <begin position="113"/>
        <end position="138"/>
    </location>
</feature>
<evidence type="ECO:0000313" key="2">
    <source>
        <dbReference type="EMBL" id="SUD32597.1"/>
    </source>
</evidence>
<dbReference type="KEGG" id="pfn:HZ99_08235"/>
<keyword evidence="1" id="KW-0472">Membrane</keyword>
<organism evidence="2 3">
    <name type="scientific">Pseudomonas fluorescens</name>
    <dbReference type="NCBI Taxonomy" id="294"/>
    <lineage>
        <taxon>Bacteria</taxon>
        <taxon>Pseudomonadati</taxon>
        <taxon>Pseudomonadota</taxon>
        <taxon>Gammaproteobacteria</taxon>
        <taxon>Pseudomonadales</taxon>
        <taxon>Pseudomonadaceae</taxon>
        <taxon>Pseudomonas</taxon>
    </lineage>
</organism>
<name>A0A379IGT5_PSEFL</name>
<reference evidence="2 3" key="1">
    <citation type="submission" date="2018-06" db="EMBL/GenBank/DDBJ databases">
        <authorList>
            <consortium name="Pathogen Informatics"/>
            <person name="Doyle S."/>
        </authorList>
    </citation>
    <scope>NUCLEOTIDE SEQUENCE [LARGE SCALE GENOMIC DNA]</scope>
    <source>
        <strain evidence="2 3">NCTC10392</strain>
    </source>
</reference>
<accession>A0A379IGT5</accession>
<evidence type="ECO:0000256" key="1">
    <source>
        <dbReference type="SAM" id="Phobius"/>
    </source>
</evidence>
<protein>
    <submittedName>
        <fullName evidence="2">Uncharacterized protein</fullName>
    </submittedName>
</protein>
<evidence type="ECO:0000313" key="3">
    <source>
        <dbReference type="Proteomes" id="UP000255125"/>
    </source>
</evidence>
<dbReference type="AlphaFoldDB" id="A0A379IGT5"/>